<evidence type="ECO:0000259" key="1">
    <source>
        <dbReference type="Pfam" id="PF01590"/>
    </source>
</evidence>
<proteinExistence type="predicted"/>
<organism evidence="2 3">
    <name type="scientific">Limnospira fusiformis PMC 851.14</name>
    <dbReference type="NCBI Taxonomy" id="2219512"/>
    <lineage>
        <taxon>Bacteria</taxon>
        <taxon>Bacillati</taxon>
        <taxon>Cyanobacteriota</taxon>
        <taxon>Cyanophyceae</taxon>
        <taxon>Oscillatoriophycideae</taxon>
        <taxon>Oscillatoriales</taxon>
        <taxon>Sirenicapillariaceae</taxon>
        <taxon>Limnospira</taxon>
    </lineage>
</organism>
<reference evidence="2 3" key="1">
    <citation type="journal article" date="2024" name="Front. Microbiol.">
        <title>Transcriptomic insights into the dominance of two phototrophs throughout the water column of a tropical hypersaline-alkaline crater lake (Dziani Dzaha, Mayotte).</title>
        <authorList>
            <person name="Duperron S."/>
            <person name="Halary S."/>
            <person name="Bouly J.-P."/>
            <person name="Roussel T."/>
            <person name="Hugoni M."/>
            <person name="Bruto M."/>
            <person name="Oger P."/>
            <person name="Duval C."/>
            <person name="Woo A."/>
            <person name="Jezequiel D."/>
            <person name="Ader M."/>
            <person name="Leboulanger C."/>
            <person name="Agogue H."/>
            <person name="Grossi V."/>
            <person name="Trousselier M."/>
            <person name="Bernard C."/>
        </authorList>
    </citation>
    <scope>NUCLEOTIDE SEQUENCE [LARGE SCALE GENOMIC DNA]</scope>
    <source>
        <strain evidence="2 3">PMC 851.14</strain>
    </source>
</reference>
<dbReference type="RefSeq" id="WP_228116431.1">
    <property type="nucleotide sequence ID" value="NZ_JBBWYZ010000017.1"/>
</dbReference>
<evidence type="ECO:0000313" key="3">
    <source>
        <dbReference type="Proteomes" id="UP001387447"/>
    </source>
</evidence>
<feature type="domain" description="GAF" evidence="1">
    <location>
        <begin position="263"/>
        <end position="412"/>
    </location>
</feature>
<dbReference type="EMBL" id="JBBWYZ010000017">
    <property type="protein sequence ID" value="MEK9513906.1"/>
    <property type="molecule type" value="Genomic_DNA"/>
</dbReference>
<dbReference type="Pfam" id="PF01590">
    <property type="entry name" value="GAF"/>
    <property type="match status" value="1"/>
</dbReference>
<dbReference type="InterPro" id="IPR029016">
    <property type="entry name" value="GAF-like_dom_sf"/>
</dbReference>
<dbReference type="InterPro" id="IPR003018">
    <property type="entry name" value="GAF"/>
</dbReference>
<gene>
    <name evidence="2" type="ORF">AAEJ74_20090</name>
</gene>
<evidence type="ECO:0000313" key="2">
    <source>
        <dbReference type="EMBL" id="MEK9513906.1"/>
    </source>
</evidence>
<dbReference type="PANTHER" id="PTHR43642:SF1">
    <property type="entry name" value="HYBRID SIGNAL TRANSDUCTION HISTIDINE KINASE G"/>
    <property type="match status" value="1"/>
</dbReference>
<dbReference type="InterPro" id="IPR053159">
    <property type="entry name" value="Hybrid_Histidine_Kinase"/>
</dbReference>
<dbReference type="Proteomes" id="UP001387447">
    <property type="component" value="Unassembled WGS sequence"/>
</dbReference>
<dbReference type="SUPFAM" id="SSF55781">
    <property type="entry name" value="GAF domain-like"/>
    <property type="match status" value="1"/>
</dbReference>
<keyword evidence="3" id="KW-1185">Reference proteome</keyword>
<comment type="caution">
    <text evidence="2">The sequence shown here is derived from an EMBL/GenBank/DDBJ whole genome shotgun (WGS) entry which is preliminary data.</text>
</comment>
<dbReference type="PANTHER" id="PTHR43642">
    <property type="entry name" value="HYBRID SIGNAL TRANSDUCTION HISTIDINE KINASE G"/>
    <property type="match status" value="1"/>
</dbReference>
<accession>A0ABU9EPN0</accession>
<name>A0ABU9EPN0_LIMFS</name>
<dbReference type="Gene3D" id="3.30.450.40">
    <property type="match status" value="1"/>
</dbReference>
<protein>
    <submittedName>
        <fullName evidence="2">GAF domain-containing protein</fullName>
    </submittedName>
</protein>
<sequence>MMQQLRNLNQKSDWINASVWKDIEQEMLLLLNPLDSSSTLFDVHCFQLILCYLFRDYESALQAAELVSNYIDDGLSVFNRGEYLFYDSLTLLVQAETMSGSKRDVILDKIRQNQGLMSSWNNHIYASFQHRYLLVEAELERLPNQILSAQQKYEQAVSEAIKNGAIQEIAIAYELAAEFYRKQNLERFFVIYIKAAHGTYSRWEATAKVKDIKYRYPDIFSPANWWKSSISQSREYPSNAKIFNLGHVLQADQTLSGETFLASLLAKTMKIIIENTDAEIGYLILPCDHKSSQEISQEWMIEAIAEMDIDEVTVLRSIPLNTLSDKSFPKSIINYVARTYEYVLLNNAYNDHQNFRDDEYIKSHHSRSILGIPLIRQKRLIGILYMEKNRQNDSFGYAQIEVVSLLYFQVAIG</sequence>